<organism evidence="1 2">
    <name type="scientific">Mangrovibacterium diazotrophicum</name>
    <dbReference type="NCBI Taxonomy" id="1261403"/>
    <lineage>
        <taxon>Bacteria</taxon>
        <taxon>Pseudomonadati</taxon>
        <taxon>Bacteroidota</taxon>
        <taxon>Bacteroidia</taxon>
        <taxon>Marinilabiliales</taxon>
        <taxon>Prolixibacteraceae</taxon>
        <taxon>Mangrovibacterium</taxon>
    </lineage>
</organism>
<dbReference type="OrthoDB" id="1231908at2"/>
<proteinExistence type="predicted"/>
<protein>
    <submittedName>
        <fullName evidence="1">Uncharacterized protein</fullName>
    </submittedName>
</protein>
<dbReference type="AlphaFoldDB" id="A0A419VW63"/>
<sequence length="530" mass="62452">MRTILNLDIPKLENKAISEKLQQLTREFQIAYIFYHQESELTPEHLIIVTSELKDVQTIRSRKWIRNSRENSNCLFHVIFRGKMEFEYKMGNPFIASCCHRSGVIYRSQLIEECPNADWSSYKKKFKRNQESYYHDRDTLLAEANGFGRHDSLTGVFLTYLSIFLHAVRHLEMLYIGCNFEKVNLHERIKQLTGYIPEIEGLFVKKNGREYYLVSELERAKETGENGDETRLNENLQESIIETELKMNELVAVRFAALKKKIKAFGKVKTDNKESCASPIEQELSEIVVTIRKTKEVEEIYFFDRLDSYRRTTYFILLIGEGLGTENLGRLQQTATAKLGDKFDLVLIGHSRIWIQTNLFAYQSFFREIMRPENLLFSSHSNLLHWEHRHTPEYPDLEYYYSSAAKMTSQYFTLRKNSAQDNMEGLEDLFGKSMLRIFRTFVFARLSYLPNYLSAGSLWKLCLYAEPRLEKMEFLFEKLGGDRFFQILAHINRFHHDISRMTEEKLELMDEILMILNLELKSVCQRKAIG</sequence>
<dbReference type="Proteomes" id="UP000283387">
    <property type="component" value="Unassembled WGS sequence"/>
</dbReference>
<gene>
    <name evidence="1" type="ORF">BC643_4100</name>
</gene>
<reference evidence="1 2" key="1">
    <citation type="submission" date="2018-09" db="EMBL/GenBank/DDBJ databases">
        <title>Genomic Encyclopedia of Archaeal and Bacterial Type Strains, Phase II (KMG-II): from individual species to whole genera.</title>
        <authorList>
            <person name="Goeker M."/>
        </authorList>
    </citation>
    <scope>NUCLEOTIDE SEQUENCE [LARGE SCALE GENOMIC DNA]</scope>
    <source>
        <strain evidence="1 2">DSM 27148</strain>
    </source>
</reference>
<keyword evidence="2" id="KW-1185">Reference proteome</keyword>
<name>A0A419VW63_9BACT</name>
<comment type="caution">
    <text evidence="1">The sequence shown here is derived from an EMBL/GenBank/DDBJ whole genome shotgun (WGS) entry which is preliminary data.</text>
</comment>
<accession>A0A419VW63</accession>
<dbReference type="EMBL" id="RAPN01000004">
    <property type="protein sequence ID" value="RKD86409.1"/>
    <property type="molecule type" value="Genomic_DNA"/>
</dbReference>
<evidence type="ECO:0000313" key="2">
    <source>
        <dbReference type="Proteomes" id="UP000283387"/>
    </source>
</evidence>
<dbReference type="RefSeq" id="WP_120275106.1">
    <property type="nucleotide sequence ID" value="NZ_RAPN01000004.1"/>
</dbReference>
<evidence type="ECO:0000313" key="1">
    <source>
        <dbReference type="EMBL" id="RKD86409.1"/>
    </source>
</evidence>